<dbReference type="RefSeq" id="WP_368608383.1">
    <property type="nucleotide sequence ID" value="NZ_JBFPKB010000005.1"/>
</dbReference>
<comment type="caution">
    <text evidence="1">The sequence shown here is derived from an EMBL/GenBank/DDBJ whole genome shotgun (WGS) entry which is preliminary data.</text>
</comment>
<protein>
    <submittedName>
        <fullName evidence="1">Uncharacterized protein</fullName>
    </submittedName>
</protein>
<dbReference type="Proteomes" id="UP001558535">
    <property type="component" value="Unassembled WGS sequence"/>
</dbReference>
<dbReference type="EMBL" id="JBFPKE010000004">
    <property type="protein sequence ID" value="MEX3751669.1"/>
    <property type="molecule type" value="Genomic_DNA"/>
</dbReference>
<evidence type="ECO:0000313" key="2">
    <source>
        <dbReference type="Proteomes" id="UP001558535"/>
    </source>
</evidence>
<accession>A0ABV3WEP8</accession>
<evidence type="ECO:0000313" key="1">
    <source>
        <dbReference type="EMBL" id="MEX3751669.1"/>
    </source>
</evidence>
<proteinExistence type="predicted"/>
<reference evidence="1 2" key="1">
    <citation type="submission" date="2024-07" db="EMBL/GenBank/DDBJ databases">
        <title>A survey of Mimosa microsymbionts across Brazilian biomes reveals a high diversity of Paraburkholderia nodulating endemic species, but also that Cupriavidus is common as a symbiont of widespread species.</title>
        <authorList>
            <person name="Rouws L."/>
            <person name="Barauna A."/>
            <person name="Beukes C."/>
            <person name="Rouws J.R.C."/>
            <person name="De Faria S.M."/>
            <person name="Gross E."/>
            <person name="Bueno Dos Reis Junior F."/>
            <person name="Simon M.F."/>
            <person name="Maluk M."/>
            <person name="Odee D.W."/>
            <person name="Kenicer G."/>
            <person name="Young J.P.W."/>
            <person name="Reis V.M."/>
            <person name="Zilli J."/>
            <person name="James E.K."/>
        </authorList>
    </citation>
    <scope>NUCLEOTIDE SEQUENCE [LARGE SCALE GENOMIC DNA]</scope>
    <source>
        <strain evidence="1 2">BR14375</strain>
    </source>
</reference>
<organism evidence="1 2">
    <name type="scientific">Paraburkholderia phenoliruptrix</name>
    <dbReference type="NCBI Taxonomy" id="252970"/>
    <lineage>
        <taxon>Bacteria</taxon>
        <taxon>Pseudomonadati</taxon>
        <taxon>Pseudomonadota</taxon>
        <taxon>Betaproteobacteria</taxon>
        <taxon>Burkholderiales</taxon>
        <taxon>Burkholderiaceae</taxon>
        <taxon>Paraburkholderia</taxon>
    </lineage>
</organism>
<sequence>MSMQSNGDVLLDDGEFFLQHSCTSPASIANGFLMRRCRVSRTTPEGADCIGGYYLEFDGTWRADLAIHHDGRTGSECRLLGRFGNRLEAIHALWTHRHEADTPHPLD</sequence>
<gene>
    <name evidence="1" type="ORF">AB3X84_16875</name>
</gene>
<name>A0ABV3WEP8_9BURK</name>
<keyword evidence="2" id="KW-1185">Reference proteome</keyword>